<reference evidence="2" key="1">
    <citation type="journal article" name="BMC Genomics">
        <title>Long-read sequencing and de novo genome assembly of marine medaka (Oryzias melastigma).</title>
        <authorList>
            <person name="Liang P."/>
            <person name="Saqib H.S.A."/>
            <person name="Ni X."/>
            <person name="Shen Y."/>
        </authorList>
    </citation>
    <scope>NUCLEOTIDE SEQUENCE</scope>
    <source>
        <strain evidence="2">Bigg-433</strain>
    </source>
</reference>
<evidence type="ECO:0000313" key="2">
    <source>
        <dbReference type="EMBL" id="KAF6733205.1"/>
    </source>
</evidence>
<accession>A0A834FCC8</accession>
<evidence type="ECO:0000256" key="1">
    <source>
        <dbReference type="SAM" id="MobiDB-lite"/>
    </source>
</evidence>
<protein>
    <submittedName>
        <fullName evidence="2">Uncharacterized protein</fullName>
    </submittedName>
</protein>
<organism evidence="2 3">
    <name type="scientific">Oryzias melastigma</name>
    <name type="common">Marine medaka</name>
    <dbReference type="NCBI Taxonomy" id="30732"/>
    <lineage>
        <taxon>Eukaryota</taxon>
        <taxon>Metazoa</taxon>
        <taxon>Chordata</taxon>
        <taxon>Craniata</taxon>
        <taxon>Vertebrata</taxon>
        <taxon>Euteleostomi</taxon>
        <taxon>Actinopterygii</taxon>
        <taxon>Neopterygii</taxon>
        <taxon>Teleostei</taxon>
        <taxon>Neoteleostei</taxon>
        <taxon>Acanthomorphata</taxon>
        <taxon>Ovalentaria</taxon>
        <taxon>Atherinomorphae</taxon>
        <taxon>Beloniformes</taxon>
        <taxon>Adrianichthyidae</taxon>
        <taxon>Oryziinae</taxon>
        <taxon>Oryzias</taxon>
    </lineage>
</organism>
<gene>
    <name evidence="2" type="ORF">FQA47_000789</name>
</gene>
<dbReference type="AlphaFoldDB" id="A0A834FCC8"/>
<dbReference type="EMBL" id="WKFB01000164">
    <property type="protein sequence ID" value="KAF6733205.1"/>
    <property type="molecule type" value="Genomic_DNA"/>
</dbReference>
<proteinExistence type="predicted"/>
<feature type="compositionally biased region" description="Low complexity" evidence="1">
    <location>
        <begin position="115"/>
        <end position="126"/>
    </location>
</feature>
<comment type="caution">
    <text evidence="2">The sequence shown here is derived from an EMBL/GenBank/DDBJ whole genome shotgun (WGS) entry which is preliminary data.</text>
</comment>
<dbReference type="Proteomes" id="UP000646548">
    <property type="component" value="Unassembled WGS sequence"/>
</dbReference>
<name>A0A834FCC8_ORYME</name>
<evidence type="ECO:0000313" key="3">
    <source>
        <dbReference type="Proteomes" id="UP000646548"/>
    </source>
</evidence>
<sequence length="146" mass="15021">MPPYPPSTTAGVCVSVGNTELGCRWGVLGVCRLTGAQAAICHPTLACLILIPSPAWPSRPAVSSPQRGFLLGGGRTEEVEDTKAAGEVGGLKSFTAGPFDLVPGPMEQTAQTDISRSAASSSSSSRLCFNQPHRPQGLTETQRGGG</sequence>
<feature type="region of interest" description="Disordered" evidence="1">
    <location>
        <begin position="96"/>
        <end position="146"/>
    </location>
</feature>